<name>A0ABR6VW69_9BACT</name>
<evidence type="ECO:0000256" key="1">
    <source>
        <dbReference type="ARBA" id="ARBA00004571"/>
    </source>
</evidence>
<keyword evidence="7 8" id="KW-0998">Cell outer membrane</keyword>
<keyword evidence="5 9" id="KW-0798">TonB box</keyword>
<gene>
    <name evidence="13" type="ORF">H7U12_15370</name>
</gene>
<evidence type="ECO:0000256" key="9">
    <source>
        <dbReference type="RuleBase" id="RU003357"/>
    </source>
</evidence>
<dbReference type="SUPFAM" id="SSF49464">
    <property type="entry name" value="Carboxypeptidase regulatory domain-like"/>
    <property type="match status" value="1"/>
</dbReference>
<evidence type="ECO:0000256" key="6">
    <source>
        <dbReference type="ARBA" id="ARBA00023136"/>
    </source>
</evidence>
<evidence type="ECO:0000256" key="5">
    <source>
        <dbReference type="ARBA" id="ARBA00023077"/>
    </source>
</evidence>
<evidence type="ECO:0000313" key="13">
    <source>
        <dbReference type="EMBL" id="MBC3541073.1"/>
    </source>
</evidence>
<feature type="domain" description="TonB-dependent receptor-like beta-barrel" evidence="11">
    <location>
        <begin position="399"/>
        <end position="993"/>
    </location>
</feature>
<dbReference type="Proteomes" id="UP000659698">
    <property type="component" value="Unassembled WGS sequence"/>
</dbReference>
<feature type="domain" description="TonB-dependent receptor plug" evidence="12">
    <location>
        <begin position="116"/>
        <end position="241"/>
    </location>
</feature>
<keyword evidence="3 8" id="KW-1134">Transmembrane beta strand</keyword>
<sequence>MKKTLLFLLVLLSSLSMAYAQQREVTGKISASDDGSSLAGVSVVIKGTTNGTSTDANGNFSIRVSDNAAVLVVSYLGYITREVPVGDQSNLQLSLTPDNQQLGEVVVTALGISREKRALGYATQEVKTEEISRSRQPNVLNALQGQVAGAQISSTGGAPGQGTSIRIRGVNSIDVGRSNEPLFVIDGVLMDNSTSTYGEGAELRGMSNRAADINPDDIASINVLKGGAATALYGLRGANGVVVITTKKGQEGSLRVNFTSSFGVENVNKLPEVQRTYTQGYLGVYDKDSFWPAWGPTVEEAREIDPTHPEELYDNLKNGYRTGKQYRNSLSFSGGTEKVTFLSSLSYLNHEGVLPFTDYKNFSARLNADVKISEKFRTGANFNFINSGGYRYNADRFGESLAYFTDRWDVRDYLNPDGTMLTHGGNDNPLFGAATNRLKDNVNRFIGGLTFGYTPFEWLDFNYRIGLDTYTDNRTGTAPGLRGIPGEANYDNGLGFVNEYNSNFRAINSTLVATLTHNFGSDLKATLRLGHDLYDRSTKDVGVSGSELTVYDWFSLRNAKIISATQTDSDYRLMGLFGEATLDYKDFLYLTLTGRNDITSSLLSPNNSFFYPSVSLGYVFTEQFDLPDFIKYGKLRLSYAKVGKDALAYSTSTGYTSYTGLPSGYTGFTRGAVLGDPSLKPEFTNTYEGGLEMNFLNGRLGFDLTYYYSLSEDQIINIDVSNTTGYLKAAVNAGSMRNKGIELVLNATPIQKGEFRWDSKLIFSANRNKVVSLREGLTEIPMGSQFGYGRATVTMKLIPGQPYGNIYGSHYLRYYGADTPDPLFTDTNRPMVIGADGFPVVAPSSSQKILGNTQPDWIGGFTNTFTFKNLSLSALFDARIGQDKYNQLENFYSAFGKADYTTNRNDFRVFEGVLADGTPNTKRVWLGQGVGPDGVDYGNGYYRNVHRTVSEEFVQDASWVRLRTLTLNYNLPTTWLPKKFVKNASFSATGNNLWLSTDYYGYDPETSGTNSGSNVDGFSGFTYPAVRSFFFTLNVGF</sequence>
<keyword evidence="6 8" id="KW-0472">Membrane</keyword>
<dbReference type="Gene3D" id="2.170.130.10">
    <property type="entry name" value="TonB-dependent receptor, plug domain"/>
    <property type="match status" value="1"/>
</dbReference>
<keyword evidence="14" id="KW-1185">Reference proteome</keyword>
<dbReference type="InterPro" id="IPR036942">
    <property type="entry name" value="Beta-barrel_TonB_sf"/>
</dbReference>
<feature type="chain" id="PRO_5046422183" evidence="10">
    <location>
        <begin position="21"/>
        <end position="1037"/>
    </location>
</feature>
<organism evidence="13 14">
    <name type="scientific">Rufibacter sediminis</name>
    <dbReference type="NCBI Taxonomy" id="2762756"/>
    <lineage>
        <taxon>Bacteria</taxon>
        <taxon>Pseudomonadati</taxon>
        <taxon>Bacteroidota</taxon>
        <taxon>Cytophagia</taxon>
        <taxon>Cytophagales</taxon>
        <taxon>Hymenobacteraceae</taxon>
        <taxon>Rufibacter</taxon>
    </lineage>
</organism>
<evidence type="ECO:0000256" key="10">
    <source>
        <dbReference type="SAM" id="SignalP"/>
    </source>
</evidence>
<dbReference type="Gene3D" id="2.60.40.1120">
    <property type="entry name" value="Carboxypeptidase-like, regulatory domain"/>
    <property type="match status" value="1"/>
</dbReference>
<comment type="similarity">
    <text evidence="8 9">Belongs to the TonB-dependent receptor family.</text>
</comment>
<dbReference type="Pfam" id="PF00593">
    <property type="entry name" value="TonB_dep_Rec_b-barrel"/>
    <property type="match status" value="1"/>
</dbReference>
<dbReference type="InterPro" id="IPR023996">
    <property type="entry name" value="TonB-dep_OMP_SusC/RagA"/>
</dbReference>
<reference evidence="13 14" key="1">
    <citation type="journal article" date="2019" name="Int. J. Syst. Evol. Microbiol.">
        <title>Rufibacter sediminis sp. nov., isolated from freshwater lake sediment.</title>
        <authorList>
            <person name="Qu J.H."/>
            <person name="Zhang L.J."/>
            <person name="Fu Y.H."/>
            <person name="Li H.F."/>
        </authorList>
    </citation>
    <scope>NUCLEOTIDE SEQUENCE [LARGE SCALE GENOMIC DNA]</scope>
    <source>
        <strain evidence="13 14">H-1</strain>
    </source>
</reference>
<evidence type="ECO:0000256" key="8">
    <source>
        <dbReference type="PROSITE-ProRule" id="PRU01360"/>
    </source>
</evidence>
<dbReference type="Gene3D" id="2.40.170.20">
    <property type="entry name" value="TonB-dependent receptor, beta-barrel domain"/>
    <property type="match status" value="1"/>
</dbReference>
<evidence type="ECO:0000256" key="2">
    <source>
        <dbReference type="ARBA" id="ARBA00022448"/>
    </source>
</evidence>
<accession>A0ABR6VW69</accession>
<dbReference type="NCBIfam" id="TIGR04056">
    <property type="entry name" value="OMP_RagA_SusC"/>
    <property type="match status" value="1"/>
</dbReference>
<dbReference type="Pfam" id="PF07715">
    <property type="entry name" value="Plug"/>
    <property type="match status" value="1"/>
</dbReference>
<dbReference type="NCBIfam" id="TIGR04057">
    <property type="entry name" value="SusC_RagA_signa"/>
    <property type="match status" value="1"/>
</dbReference>
<dbReference type="InterPro" id="IPR000531">
    <property type="entry name" value="Beta-barrel_TonB"/>
</dbReference>
<keyword evidence="4 8" id="KW-0812">Transmembrane</keyword>
<evidence type="ECO:0000313" key="14">
    <source>
        <dbReference type="Proteomes" id="UP000659698"/>
    </source>
</evidence>
<comment type="subcellular location">
    <subcellularLocation>
        <location evidence="1 8">Cell outer membrane</location>
        <topology evidence="1 8">Multi-pass membrane protein</topology>
    </subcellularLocation>
</comment>
<evidence type="ECO:0000259" key="12">
    <source>
        <dbReference type="Pfam" id="PF07715"/>
    </source>
</evidence>
<evidence type="ECO:0000259" key="11">
    <source>
        <dbReference type="Pfam" id="PF00593"/>
    </source>
</evidence>
<dbReference type="InterPro" id="IPR008969">
    <property type="entry name" value="CarboxyPept-like_regulatory"/>
</dbReference>
<dbReference type="RefSeq" id="WP_186639581.1">
    <property type="nucleotide sequence ID" value="NZ_JACOAF010000036.1"/>
</dbReference>
<dbReference type="EMBL" id="JACOAF010000036">
    <property type="protein sequence ID" value="MBC3541073.1"/>
    <property type="molecule type" value="Genomic_DNA"/>
</dbReference>
<proteinExistence type="inferred from homology"/>
<dbReference type="InterPro" id="IPR039426">
    <property type="entry name" value="TonB-dep_rcpt-like"/>
</dbReference>
<evidence type="ECO:0000256" key="3">
    <source>
        <dbReference type="ARBA" id="ARBA00022452"/>
    </source>
</evidence>
<dbReference type="Pfam" id="PF13715">
    <property type="entry name" value="CarbopepD_reg_2"/>
    <property type="match status" value="1"/>
</dbReference>
<dbReference type="InterPro" id="IPR012910">
    <property type="entry name" value="Plug_dom"/>
</dbReference>
<evidence type="ECO:0000256" key="4">
    <source>
        <dbReference type="ARBA" id="ARBA00022692"/>
    </source>
</evidence>
<dbReference type="InterPro" id="IPR023997">
    <property type="entry name" value="TonB-dep_OMP_SusC/RagA_CS"/>
</dbReference>
<feature type="signal peptide" evidence="10">
    <location>
        <begin position="1"/>
        <end position="20"/>
    </location>
</feature>
<keyword evidence="10" id="KW-0732">Signal</keyword>
<dbReference type="PROSITE" id="PS52016">
    <property type="entry name" value="TONB_DEPENDENT_REC_3"/>
    <property type="match status" value="1"/>
</dbReference>
<protein>
    <submittedName>
        <fullName evidence="13">SusC/RagA family TonB-linked outer membrane protein</fullName>
    </submittedName>
</protein>
<dbReference type="InterPro" id="IPR037066">
    <property type="entry name" value="Plug_dom_sf"/>
</dbReference>
<dbReference type="SUPFAM" id="SSF56935">
    <property type="entry name" value="Porins"/>
    <property type="match status" value="1"/>
</dbReference>
<evidence type="ECO:0000256" key="7">
    <source>
        <dbReference type="ARBA" id="ARBA00023237"/>
    </source>
</evidence>
<comment type="caution">
    <text evidence="13">The sequence shown here is derived from an EMBL/GenBank/DDBJ whole genome shotgun (WGS) entry which is preliminary data.</text>
</comment>
<keyword evidence="2 8" id="KW-0813">Transport</keyword>